<proteinExistence type="predicted"/>
<dbReference type="AlphaFoldDB" id="A0A2U9ILQ8"/>
<dbReference type="InterPro" id="IPR051453">
    <property type="entry name" value="MBL_Glyoxalase_II"/>
</dbReference>
<dbReference type="KEGG" id="asul:DFR86_04775"/>
<dbReference type="GeneID" id="36837258"/>
<dbReference type="Proteomes" id="UP000248410">
    <property type="component" value="Chromosome"/>
</dbReference>
<dbReference type="PANTHER" id="PTHR46233">
    <property type="entry name" value="HYDROXYACYLGLUTATHIONE HYDROLASE GLOC"/>
    <property type="match status" value="1"/>
</dbReference>
<dbReference type="InterPro" id="IPR001279">
    <property type="entry name" value="Metallo-B-lactamas"/>
</dbReference>
<dbReference type="InterPro" id="IPR036866">
    <property type="entry name" value="RibonucZ/Hydroxyglut_hydro"/>
</dbReference>
<protein>
    <submittedName>
        <fullName evidence="6">MBL fold metallo-hydrolase</fullName>
    </submittedName>
</protein>
<dbReference type="GO" id="GO:0046872">
    <property type="term" value="F:metal ion binding"/>
    <property type="evidence" value="ECO:0007669"/>
    <property type="project" value="UniProtKB-KW"/>
</dbReference>
<organism evidence="6 7">
    <name type="scientific">Acidianus sulfidivorans JP7</name>
    <dbReference type="NCBI Taxonomy" id="619593"/>
    <lineage>
        <taxon>Archaea</taxon>
        <taxon>Thermoproteota</taxon>
        <taxon>Thermoprotei</taxon>
        <taxon>Sulfolobales</taxon>
        <taxon>Sulfolobaceae</taxon>
        <taxon>Acidianus</taxon>
    </lineage>
</organism>
<dbReference type="SUPFAM" id="SSF56281">
    <property type="entry name" value="Metallo-hydrolase/oxidoreductase"/>
    <property type="match status" value="1"/>
</dbReference>
<sequence>MIIKNFVSGPLNTNSYLVYNKEAVIIDAGGDMSELINYLKQRGITPKIIIATHGHFDHVMGIPQLKKVYPSLTFVANKKDIDLIKNSKEMALRLGIKIDEISLPDEYIKEGDVIKLDNDEELRIIETPGHTMGSVCILTKNSIFTGDTLFSGTVGRTDLGGSSKLLKISLEKIKRSLPDDLVVYPGHGNFTTLGYEKIKNPFMNGEIDLEEIGP</sequence>
<dbReference type="SMART" id="SM00849">
    <property type="entry name" value="Lactamase_B"/>
    <property type="match status" value="1"/>
</dbReference>
<dbReference type="GO" id="GO:0016787">
    <property type="term" value="F:hydrolase activity"/>
    <property type="evidence" value="ECO:0007669"/>
    <property type="project" value="UniProtKB-KW"/>
</dbReference>
<name>A0A2U9ILQ8_9CREN</name>
<dbReference type="CDD" id="cd06262">
    <property type="entry name" value="metallo-hydrolase-like_MBL-fold"/>
    <property type="match status" value="1"/>
</dbReference>
<keyword evidence="2" id="KW-0479">Metal-binding</keyword>
<dbReference type="OrthoDB" id="197151at2157"/>
<accession>A0A2U9ILQ8</accession>
<dbReference type="Gene3D" id="3.60.15.10">
    <property type="entry name" value="Ribonuclease Z/Hydroxyacylglutathione hydrolase-like"/>
    <property type="match status" value="1"/>
</dbReference>
<evidence type="ECO:0000313" key="7">
    <source>
        <dbReference type="Proteomes" id="UP000248410"/>
    </source>
</evidence>
<keyword evidence="7" id="KW-1185">Reference proteome</keyword>
<dbReference type="RefSeq" id="WP_110379830.1">
    <property type="nucleotide sequence ID" value="NZ_CP029288.2"/>
</dbReference>
<evidence type="ECO:0000259" key="5">
    <source>
        <dbReference type="SMART" id="SM00849"/>
    </source>
</evidence>
<keyword evidence="4" id="KW-0862">Zinc</keyword>
<keyword evidence="3 6" id="KW-0378">Hydrolase</keyword>
<comment type="cofactor">
    <cofactor evidence="1">
        <name>Zn(2+)</name>
        <dbReference type="ChEBI" id="CHEBI:29105"/>
    </cofactor>
</comment>
<reference evidence="6 7" key="1">
    <citation type="submission" date="2018-05" db="EMBL/GenBank/DDBJ databases">
        <title>Complete Genome Sequences of Extremely Thermoacidophilic, Metal-Mobilizing Type-Strain Members of the Archaeal Family Sulfolobaceae: Acidianus brierleyi DSM-1651T, Acidianus sulfidivorans DSM-18786T, Metallosphaera hakonensis DSM-7519T, and Metallosphaera prunae DSM-10039T.</title>
        <authorList>
            <person name="Counts J.A."/>
            <person name="Kelly R.M."/>
        </authorList>
    </citation>
    <scope>NUCLEOTIDE SEQUENCE [LARGE SCALE GENOMIC DNA]</scope>
    <source>
        <strain evidence="6 7">JP7</strain>
    </source>
</reference>
<dbReference type="PANTHER" id="PTHR46233:SF3">
    <property type="entry name" value="HYDROXYACYLGLUTATHIONE HYDROLASE GLOC"/>
    <property type="match status" value="1"/>
</dbReference>
<gene>
    <name evidence="6" type="ORF">DFR86_04775</name>
</gene>
<evidence type="ECO:0000256" key="4">
    <source>
        <dbReference type="ARBA" id="ARBA00022833"/>
    </source>
</evidence>
<evidence type="ECO:0000256" key="2">
    <source>
        <dbReference type="ARBA" id="ARBA00022723"/>
    </source>
</evidence>
<dbReference type="EMBL" id="CP029288">
    <property type="protein sequence ID" value="AWR96940.1"/>
    <property type="molecule type" value="Genomic_DNA"/>
</dbReference>
<evidence type="ECO:0000313" key="6">
    <source>
        <dbReference type="EMBL" id="AWR96940.1"/>
    </source>
</evidence>
<dbReference type="Pfam" id="PF00753">
    <property type="entry name" value="Lactamase_B"/>
    <property type="match status" value="1"/>
</dbReference>
<feature type="domain" description="Metallo-beta-lactamase" evidence="5">
    <location>
        <begin position="12"/>
        <end position="187"/>
    </location>
</feature>
<evidence type="ECO:0000256" key="1">
    <source>
        <dbReference type="ARBA" id="ARBA00001947"/>
    </source>
</evidence>
<evidence type="ECO:0000256" key="3">
    <source>
        <dbReference type="ARBA" id="ARBA00022801"/>
    </source>
</evidence>